<gene>
    <name evidence="23" type="ORF">Ahy_B09g100052</name>
</gene>
<dbReference type="EMBL" id="SDMP01000019">
    <property type="protein sequence ID" value="RYQ93813.1"/>
    <property type="molecule type" value="Genomic_DNA"/>
</dbReference>
<evidence type="ECO:0000256" key="5">
    <source>
        <dbReference type="ARBA" id="ARBA00022679"/>
    </source>
</evidence>
<keyword evidence="7 20" id="KW-0732">Signal</keyword>
<dbReference type="EC" id="2.7.11.1" evidence="2"/>
<evidence type="ECO:0000256" key="14">
    <source>
        <dbReference type="ARBA" id="ARBA00023170"/>
    </source>
</evidence>
<feature type="binding site" evidence="18">
    <location>
        <position position="949"/>
    </location>
    <ligand>
        <name>ATP</name>
        <dbReference type="ChEBI" id="CHEBI:30616"/>
    </ligand>
</feature>
<keyword evidence="5" id="KW-0808">Transferase</keyword>
<feature type="domain" description="Gnk2-homologous" evidence="22">
    <location>
        <begin position="688"/>
        <end position="793"/>
    </location>
</feature>
<keyword evidence="13 19" id="KW-0472">Membrane</keyword>
<evidence type="ECO:0000256" key="1">
    <source>
        <dbReference type="ARBA" id="ARBA00004167"/>
    </source>
</evidence>
<dbReference type="Pfam" id="PF00069">
    <property type="entry name" value="Pkinase"/>
    <property type="match status" value="1"/>
</dbReference>
<evidence type="ECO:0000256" key="20">
    <source>
        <dbReference type="SAM" id="SignalP"/>
    </source>
</evidence>
<dbReference type="InterPro" id="IPR000719">
    <property type="entry name" value="Prot_kinase_dom"/>
</dbReference>
<dbReference type="PROSITE" id="PS51473">
    <property type="entry name" value="GNK2"/>
    <property type="match status" value="4"/>
</dbReference>
<evidence type="ECO:0000256" key="16">
    <source>
        <dbReference type="ARBA" id="ARBA00047899"/>
    </source>
</evidence>
<keyword evidence="14" id="KW-0675">Receptor</keyword>
<dbReference type="SUPFAM" id="SSF56112">
    <property type="entry name" value="Protein kinase-like (PK-like)"/>
    <property type="match status" value="2"/>
</dbReference>
<evidence type="ECO:0000256" key="18">
    <source>
        <dbReference type="PROSITE-ProRule" id="PRU10141"/>
    </source>
</evidence>
<feature type="domain" description="Gnk2-homologous" evidence="22">
    <location>
        <begin position="141"/>
        <end position="251"/>
    </location>
</feature>
<dbReference type="PROSITE" id="PS00107">
    <property type="entry name" value="PROTEIN_KINASE_ATP"/>
    <property type="match status" value="2"/>
</dbReference>
<comment type="catalytic activity">
    <reaction evidence="17">
        <text>L-seryl-[protein] + ATP = O-phospho-L-seryl-[protein] + ADP + H(+)</text>
        <dbReference type="Rhea" id="RHEA:17989"/>
        <dbReference type="Rhea" id="RHEA-COMP:9863"/>
        <dbReference type="Rhea" id="RHEA-COMP:11604"/>
        <dbReference type="ChEBI" id="CHEBI:15378"/>
        <dbReference type="ChEBI" id="CHEBI:29999"/>
        <dbReference type="ChEBI" id="CHEBI:30616"/>
        <dbReference type="ChEBI" id="CHEBI:83421"/>
        <dbReference type="ChEBI" id="CHEBI:456216"/>
        <dbReference type="EC" id="2.7.11.1"/>
    </reaction>
</comment>
<dbReference type="PANTHER" id="PTHR27002:SF1073">
    <property type="entry name" value="CYSTEINE-RICH RECEPTOR-LIKE PROTEIN KINASE 29"/>
    <property type="match status" value="1"/>
</dbReference>
<dbReference type="InterPro" id="IPR002902">
    <property type="entry name" value="GNK2"/>
</dbReference>
<feature type="domain" description="Protein kinase" evidence="21">
    <location>
        <begin position="921"/>
        <end position="1069"/>
    </location>
</feature>
<dbReference type="Proteomes" id="UP000289738">
    <property type="component" value="Chromosome B09"/>
</dbReference>
<keyword evidence="3" id="KW-0723">Serine/threonine-protein kinase</keyword>
<dbReference type="Pfam" id="PF01657">
    <property type="entry name" value="Stress-antifung"/>
    <property type="match status" value="4"/>
</dbReference>
<keyword evidence="10" id="KW-0418">Kinase</keyword>
<dbReference type="CDD" id="cd23509">
    <property type="entry name" value="Gnk2-like"/>
    <property type="match status" value="4"/>
</dbReference>
<feature type="chain" id="PRO_5019245478" description="non-specific serine/threonine protein kinase" evidence="20">
    <location>
        <begin position="28"/>
        <end position="1069"/>
    </location>
</feature>
<dbReference type="PROSITE" id="PS50011">
    <property type="entry name" value="PROTEIN_KINASE_DOM"/>
    <property type="match status" value="2"/>
</dbReference>
<evidence type="ECO:0000256" key="10">
    <source>
        <dbReference type="ARBA" id="ARBA00022777"/>
    </source>
</evidence>
<keyword evidence="12 19" id="KW-1133">Transmembrane helix</keyword>
<dbReference type="AlphaFoldDB" id="A0A444XVN4"/>
<feature type="domain" description="Gnk2-homologous" evidence="22">
    <location>
        <begin position="31"/>
        <end position="136"/>
    </location>
</feature>
<dbReference type="Gene3D" id="1.10.510.10">
    <property type="entry name" value="Transferase(Phosphotransferase) domain 1"/>
    <property type="match status" value="2"/>
</dbReference>
<evidence type="ECO:0000256" key="11">
    <source>
        <dbReference type="ARBA" id="ARBA00022840"/>
    </source>
</evidence>
<evidence type="ECO:0000256" key="17">
    <source>
        <dbReference type="ARBA" id="ARBA00048679"/>
    </source>
</evidence>
<evidence type="ECO:0000313" key="24">
    <source>
        <dbReference type="Proteomes" id="UP000289738"/>
    </source>
</evidence>
<comment type="caution">
    <text evidence="23">The sequence shown here is derived from an EMBL/GenBank/DDBJ whole genome shotgun (WGS) entry which is preliminary data.</text>
</comment>
<dbReference type="CDD" id="cd14066">
    <property type="entry name" value="STKc_IRAK"/>
    <property type="match status" value="1"/>
</dbReference>
<reference evidence="23 24" key="1">
    <citation type="submission" date="2019-01" db="EMBL/GenBank/DDBJ databases">
        <title>Sequencing of cultivated peanut Arachis hypogaea provides insights into genome evolution and oil improvement.</title>
        <authorList>
            <person name="Chen X."/>
        </authorList>
    </citation>
    <scope>NUCLEOTIDE SEQUENCE [LARGE SCALE GENOMIC DNA]</scope>
    <source>
        <strain evidence="24">cv. Fuhuasheng</strain>
        <tissue evidence="23">Leaves</tissue>
    </source>
</reference>
<keyword evidence="11 18" id="KW-0067">ATP-binding</keyword>
<comment type="subcellular location">
    <subcellularLocation>
        <location evidence="1">Membrane</location>
        <topology evidence="1">Single-pass membrane protein</topology>
    </subcellularLocation>
</comment>
<evidence type="ECO:0000256" key="7">
    <source>
        <dbReference type="ARBA" id="ARBA00022729"/>
    </source>
</evidence>
<evidence type="ECO:0000256" key="4">
    <source>
        <dbReference type="ARBA" id="ARBA00022553"/>
    </source>
</evidence>
<evidence type="ECO:0000259" key="21">
    <source>
        <dbReference type="PROSITE" id="PS50011"/>
    </source>
</evidence>
<evidence type="ECO:0000313" key="23">
    <source>
        <dbReference type="EMBL" id="RYQ93813.1"/>
    </source>
</evidence>
<evidence type="ECO:0000256" key="19">
    <source>
        <dbReference type="SAM" id="Phobius"/>
    </source>
</evidence>
<dbReference type="SMART" id="SM00220">
    <property type="entry name" value="S_TKc"/>
    <property type="match status" value="1"/>
</dbReference>
<evidence type="ECO:0000259" key="22">
    <source>
        <dbReference type="PROSITE" id="PS51473"/>
    </source>
</evidence>
<accession>A0A444XVN4</accession>
<keyword evidence="24" id="KW-1185">Reference proteome</keyword>
<keyword evidence="15" id="KW-0325">Glycoprotein</keyword>
<dbReference type="FunFam" id="1.10.510.10:FF:000129">
    <property type="entry name" value="cysteine-rich receptor-like protein kinase 10"/>
    <property type="match status" value="1"/>
</dbReference>
<feature type="binding site" evidence="18">
    <location>
        <position position="382"/>
    </location>
    <ligand>
        <name>ATP</name>
        <dbReference type="ChEBI" id="CHEBI:30616"/>
    </ligand>
</feature>
<sequence>MATMTIASENLLLLLSVLVIFTSLATSLPDFVHYLCKDNNGNYTANSTYSSNLNTLLSNLSSIIGTSNNYQFYNVSNGKTTDKVNLIWMCRGDVTKEDCLSCLNDSRILLPNVCPNRKEATGWYDYCMLRYSNRSIFGIMDSTLWEIHNNGNVSDVNEFNQVAADLMQNLRSKAAAISGESLIKFDAGEAKVGAGFQTVYAHVQCTNDLSELECNDCLSGGISYIPTCCNGKKRVRIFTPSCNLRYDTQLYFDSLSVLSPQPSLSPAPSSTTATATLKQGKSNLSSTTVIAIVVPVVSLIILLLITFVCIYFRRKKKPTKYFETQGESEADCEIEPIETLQFDFQTIMDATNNFSVANKLGEGGFGIVYKGRLPNGEEVAIKRLSRNSDQGDIEFKNELLLVAKLQHRNLARLLGFCLEIGERILVYEFLPNKSLDYFIFDPVKRLLLDWEGRYKIIEGIARGLLYLHEDSQLRIIHRDLKASNILLDEKMNAKISDFGMARLFVENQTRGNTLRVVGTHGYMAPEYALHGQFSIKSDVFSFGVLLLEIVSGHKNGDIHNGEYVEHLISFTWKKWMEGSDSVSDIVDQTLESSRFRNEITRCIHIGLLCVQENVADRPTMATVVMMLNSESVILPIPSKAAYVTMNNAGDLSNGRRLGESGNYALQTSSGANEASITDPHPPTSQPDFVHYVCKDNNGNYTANSTYSSNLNTLLSNLSSIIGTTNDYRFYNLSNGQNTDKVNLIWMCRGDVTKEDCLSCLNDSRILLPKVCPNQKEATGWYDYCMLRYSNRSIFGIMDSNRWEIHNKKNVNDANEFNQVAADLMQSLRSKAAAISGESLIKFSAGEAKVGAGFQTVYAHVKCTNDLSELECNECLTEGISHIPTCCNGKIRQGASEADYEIEPIETLQFHFQTIMDATNNFSIENKLGEGGFGLVYKGRLPNGKEVAVKRLSRNSDQGDIEFKNELLLVAKLQHRNLVRLLGFCLETGERILVYEFLPNKSLDYFIFVGIAQGLLYLHEDSQLRIIHRDLKASNILLDEQMNPKIADFGMARLFVENQTQENTVRIVGT</sequence>
<keyword evidence="6 19" id="KW-0812">Transmembrane</keyword>
<keyword evidence="4" id="KW-0597">Phosphoprotein</keyword>
<dbReference type="PANTHER" id="PTHR27002">
    <property type="entry name" value="RECEPTOR-LIKE SERINE/THREONINE-PROTEIN KINASE SD1-8"/>
    <property type="match status" value="1"/>
</dbReference>
<feature type="domain" description="Protein kinase" evidence="21">
    <location>
        <begin position="354"/>
        <end position="633"/>
    </location>
</feature>
<evidence type="ECO:0000256" key="3">
    <source>
        <dbReference type="ARBA" id="ARBA00022527"/>
    </source>
</evidence>
<dbReference type="FunFam" id="3.30.430.20:FF:000002">
    <property type="entry name" value="Cysteine-rich receptor-like protein kinase 10"/>
    <property type="match status" value="1"/>
</dbReference>
<keyword evidence="9 18" id="KW-0547">Nucleotide-binding</keyword>
<dbReference type="FunFam" id="1.10.510.10:FF:001023">
    <property type="entry name" value="Os07g0541700 protein"/>
    <property type="match status" value="1"/>
</dbReference>
<proteinExistence type="predicted"/>
<dbReference type="InterPro" id="IPR017441">
    <property type="entry name" value="Protein_kinase_ATP_BS"/>
</dbReference>
<dbReference type="GO" id="GO:0006979">
    <property type="term" value="P:response to oxidative stress"/>
    <property type="evidence" value="ECO:0007669"/>
    <property type="project" value="UniProtKB-ARBA"/>
</dbReference>
<dbReference type="STRING" id="3818.A0A444XVN4"/>
<evidence type="ECO:0000256" key="8">
    <source>
        <dbReference type="ARBA" id="ARBA00022737"/>
    </source>
</evidence>
<dbReference type="GO" id="GO:0005524">
    <property type="term" value="F:ATP binding"/>
    <property type="evidence" value="ECO:0007669"/>
    <property type="project" value="UniProtKB-UniRule"/>
</dbReference>
<evidence type="ECO:0000256" key="9">
    <source>
        <dbReference type="ARBA" id="ARBA00022741"/>
    </source>
</evidence>
<feature type="domain" description="Gnk2-homologous" evidence="22">
    <location>
        <begin position="798"/>
        <end position="909"/>
    </location>
</feature>
<dbReference type="FunFam" id="3.30.200.20:FF:000142">
    <property type="entry name" value="Cysteine-rich receptor-like protein kinase 10"/>
    <property type="match status" value="2"/>
</dbReference>
<name>A0A444XVN4_ARAHY</name>
<dbReference type="GO" id="GO:0005886">
    <property type="term" value="C:plasma membrane"/>
    <property type="evidence" value="ECO:0007669"/>
    <property type="project" value="TreeGrafter"/>
</dbReference>
<evidence type="ECO:0000256" key="12">
    <source>
        <dbReference type="ARBA" id="ARBA00022989"/>
    </source>
</evidence>
<dbReference type="InterPro" id="IPR008271">
    <property type="entry name" value="Ser/Thr_kinase_AS"/>
</dbReference>
<comment type="catalytic activity">
    <reaction evidence="16">
        <text>L-threonyl-[protein] + ATP = O-phospho-L-threonyl-[protein] + ADP + H(+)</text>
        <dbReference type="Rhea" id="RHEA:46608"/>
        <dbReference type="Rhea" id="RHEA-COMP:11060"/>
        <dbReference type="Rhea" id="RHEA-COMP:11605"/>
        <dbReference type="ChEBI" id="CHEBI:15378"/>
        <dbReference type="ChEBI" id="CHEBI:30013"/>
        <dbReference type="ChEBI" id="CHEBI:30616"/>
        <dbReference type="ChEBI" id="CHEBI:61977"/>
        <dbReference type="ChEBI" id="CHEBI:456216"/>
        <dbReference type="EC" id="2.7.11.1"/>
    </reaction>
</comment>
<feature type="signal peptide" evidence="20">
    <location>
        <begin position="1"/>
        <end position="27"/>
    </location>
</feature>
<evidence type="ECO:0000256" key="2">
    <source>
        <dbReference type="ARBA" id="ARBA00012513"/>
    </source>
</evidence>
<evidence type="ECO:0000256" key="15">
    <source>
        <dbReference type="ARBA" id="ARBA00023180"/>
    </source>
</evidence>
<organism evidence="23 24">
    <name type="scientific">Arachis hypogaea</name>
    <name type="common">Peanut</name>
    <dbReference type="NCBI Taxonomy" id="3818"/>
    <lineage>
        <taxon>Eukaryota</taxon>
        <taxon>Viridiplantae</taxon>
        <taxon>Streptophyta</taxon>
        <taxon>Embryophyta</taxon>
        <taxon>Tracheophyta</taxon>
        <taxon>Spermatophyta</taxon>
        <taxon>Magnoliopsida</taxon>
        <taxon>eudicotyledons</taxon>
        <taxon>Gunneridae</taxon>
        <taxon>Pentapetalae</taxon>
        <taxon>rosids</taxon>
        <taxon>fabids</taxon>
        <taxon>Fabales</taxon>
        <taxon>Fabaceae</taxon>
        <taxon>Papilionoideae</taxon>
        <taxon>50 kb inversion clade</taxon>
        <taxon>dalbergioids sensu lato</taxon>
        <taxon>Dalbergieae</taxon>
        <taxon>Pterocarpus clade</taxon>
        <taxon>Arachis</taxon>
    </lineage>
</organism>
<feature type="transmembrane region" description="Helical" evidence="19">
    <location>
        <begin position="289"/>
        <end position="312"/>
    </location>
</feature>
<dbReference type="InterPro" id="IPR038408">
    <property type="entry name" value="GNK2_sf"/>
</dbReference>
<dbReference type="Pfam" id="PF07714">
    <property type="entry name" value="PK_Tyr_Ser-Thr"/>
    <property type="match status" value="1"/>
</dbReference>
<dbReference type="GO" id="GO:0004674">
    <property type="term" value="F:protein serine/threonine kinase activity"/>
    <property type="evidence" value="ECO:0007669"/>
    <property type="project" value="UniProtKB-KW"/>
</dbReference>
<dbReference type="InterPro" id="IPR011009">
    <property type="entry name" value="Kinase-like_dom_sf"/>
</dbReference>
<protein>
    <recommendedName>
        <fullName evidence="2">non-specific serine/threonine protein kinase</fullName>
        <ecNumber evidence="2">2.7.11.1</ecNumber>
    </recommendedName>
</protein>
<dbReference type="InterPro" id="IPR001245">
    <property type="entry name" value="Ser-Thr/Tyr_kinase_cat_dom"/>
</dbReference>
<dbReference type="Gene3D" id="3.30.430.20">
    <property type="entry name" value="Gnk2 domain, C-X8-C-X2-C motif"/>
    <property type="match status" value="4"/>
</dbReference>
<dbReference type="PROSITE" id="PS00108">
    <property type="entry name" value="PROTEIN_KINASE_ST"/>
    <property type="match status" value="2"/>
</dbReference>
<evidence type="ECO:0000256" key="6">
    <source>
        <dbReference type="ARBA" id="ARBA00022692"/>
    </source>
</evidence>
<dbReference type="Gene3D" id="3.30.200.20">
    <property type="entry name" value="Phosphorylase Kinase, domain 1"/>
    <property type="match status" value="2"/>
</dbReference>
<keyword evidence="8" id="KW-0677">Repeat</keyword>
<evidence type="ECO:0000256" key="13">
    <source>
        <dbReference type="ARBA" id="ARBA00023136"/>
    </source>
</evidence>
<dbReference type="FunFam" id="3.30.430.20:FF:000003">
    <property type="entry name" value="Cysteine-rich RLK (RECEPTOR-like protein kinase) 10"/>
    <property type="match status" value="2"/>
</dbReference>